<dbReference type="PANTHER" id="PTHR10039:SF17">
    <property type="entry name" value="FUNGAL STAND N-TERMINAL GOODBYE DOMAIN-CONTAINING PROTEIN-RELATED"/>
    <property type="match status" value="1"/>
</dbReference>
<feature type="region of interest" description="Disordered" evidence="2">
    <location>
        <begin position="823"/>
        <end position="870"/>
    </location>
</feature>
<dbReference type="SMART" id="SM00324">
    <property type="entry name" value="RhoGAP"/>
    <property type="match status" value="1"/>
</dbReference>
<sequence length="1143" mass="127073">MRTPRLQLFIVGSTSSLHLVDFPPPALYFCMAQYGNPSSIQVGSASQSGRAKRWTTIKPSLVLGLKATEMALDGLPIPGAKGCVSLIIHFLETADQVVYLQLAAGNAEAIEALQSRLDSLQTVLLPVYATQSVDIPDDVRKGVRDLAVKLDQLAAKWKPKLEKKHRKRDFIRRMLNAEDDHASLTAFANSVEQAIQDFLVITITTGRIAAHQDVIKDREARALDRLPRAATASYNSARTGGANACLKGTRVSILKTIREWARNPDPNQAPMFWLNGLAGIGKTTIAHTIASELDAEGLLGASFVFLRADDQLKDARLAFPTLAFQVAQFNSRFRTALVEVLEHDPDCGSKRLDLQFASLILQPLSAMSLSAPVVLILDALDECEPEKLASELLRILLKNIQSVPFLRIFITSRPEGYIREALDVVDSSSPHQKLVLHEDIHAEEVEYDIRLFLRSRLQEIWDERTKKTSIRWPCEGDLEKLVKQSGKLFVYAATAVRFIGGSRSFNLNRQLVTLLSVKIGHVPRGEPYRQLDGLYLQILESILTEAADDYYIQRFYRVVGSIVLLERPLPLLALTNLLGDYSVEEINETLYNLHSIIIVPAVDSEAPRTYHLSFPNFITNADRCTHPKSYIDPGQQAKYLFDRCLAVMERDFSSVLASLDKDVIQGAPQLQDANIVGEVTHLQDEALTDTDGHSSRTHVSLEDDAEDYDLAPEIRYSDSYWCRHLMNIPAGNQEAALALERFTMQYLPQWLQRRTSRIMDDSERPKVRLASDTFDTMHDAHRWGNQFQVFLRQSAKHLYARLFPEAHVDYLFGRRLNPEDLNLSVNPKSSSHSLSSLSPSLPPTPASRNSDGYPSWLPRRPPPSGPVLGKKLRGALRTKNGVPIASGVLFGRDLATGVRETGVYVGKTHGARGAKKEGLFGEFEERRLAAVAVRCAQHLLRWGVQEEGIFRLSGRPLHVSKLRAEYDSGADYDMLDCSPGDLDPHAVSAVFKAYLRELPEPILTNRLQPLFDAALNKEAKLNAPGSTGAPRQSTMMKGQDLPSSSKTNLGGLRKPPSLSTLVMPSFHGILPASKALLATLRGLIKQLPAENRDLLQTAVDLLRETSKASKETKMPLSNLLLVFCPSLGMTPLLLKMLYEAQLE</sequence>
<protein>
    <recommendedName>
        <fullName evidence="7">NACHT domain-containing protein</fullName>
    </recommendedName>
</protein>
<gene>
    <name evidence="5" type="ORF">D9619_011551</name>
</gene>
<dbReference type="Gene3D" id="1.10.555.10">
    <property type="entry name" value="Rho GTPase activation protein"/>
    <property type="match status" value="1"/>
</dbReference>
<dbReference type="PANTHER" id="PTHR10039">
    <property type="entry name" value="AMELOGENIN"/>
    <property type="match status" value="1"/>
</dbReference>
<dbReference type="Proteomes" id="UP000567179">
    <property type="component" value="Unassembled WGS sequence"/>
</dbReference>
<evidence type="ECO:0000259" key="4">
    <source>
        <dbReference type="PROSITE" id="PS50837"/>
    </source>
</evidence>
<dbReference type="InterPro" id="IPR008936">
    <property type="entry name" value="Rho_GTPase_activation_prot"/>
</dbReference>
<feature type="compositionally biased region" description="Low complexity" evidence="2">
    <location>
        <begin position="823"/>
        <end position="839"/>
    </location>
</feature>
<proteinExistence type="predicted"/>
<feature type="region of interest" description="Disordered" evidence="2">
    <location>
        <begin position="1021"/>
        <end position="1054"/>
    </location>
</feature>
<dbReference type="InterPro" id="IPR000198">
    <property type="entry name" value="RhoGAP_dom"/>
</dbReference>
<evidence type="ECO:0000259" key="3">
    <source>
        <dbReference type="PROSITE" id="PS50238"/>
    </source>
</evidence>
<accession>A0A8H5F9V7</accession>
<comment type="caution">
    <text evidence="5">The sequence shown here is derived from an EMBL/GenBank/DDBJ whole genome shotgun (WGS) entry which is preliminary data.</text>
</comment>
<name>A0A8H5F9V7_9AGAR</name>
<keyword evidence="1" id="KW-0677">Repeat</keyword>
<dbReference type="AlphaFoldDB" id="A0A8H5F9V7"/>
<dbReference type="EMBL" id="JAACJJ010000003">
    <property type="protein sequence ID" value="KAF5328827.1"/>
    <property type="molecule type" value="Genomic_DNA"/>
</dbReference>
<dbReference type="PROSITE" id="PS50238">
    <property type="entry name" value="RHOGAP"/>
    <property type="match status" value="1"/>
</dbReference>
<dbReference type="Pfam" id="PF00620">
    <property type="entry name" value="RhoGAP"/>
    <property type="match status" value="2"/>
</dbReference>
<dbReference type="InterPro" id="IPR027417">
    <property type="entry name" value="P-loop_NTPase"/>
</dbReference>
<keyword evidence="6" id="KW-1185">Reference proteome</keyword>
<organism evidence="5 6">
    <name type="scientific">Psilocybe cf. subviscida</name>
    <dbReference type="NCBI Taxonomy" id="2480587"/>
    <lineage>
        <taxon>Eukaryota</taxon>
        <taxon>Fungi</taxon>
        <taxon>Dikarya</taxon>
        <taxon>Basidiomycota</taxon>
        <taxon>Agaricomycotina</taxon>
        <taxon>Agaricomycetes</taxon>
        <taxon>Agaricomycetidae</taxon>
        <taxon>Agaricales</taxon>
        <taxon>Agaricineae</taxon>
        <taxon>Strophariaceae</taxon>
        <taxon>Psilocybe</taxon>
    </lineage>
</organism>
<dbReference type="OrthoDB" id="185175at2759"/>
<dbReference type="CDD" id="cd00159">
    <property type="entry name" value="RhoGAP"/>
    <property type="match status" value="1"/>
</dbReference>
<evidence type="ECO:0000313" key="5">
    <source>
        <dbReference type="EMBL" id="KAF5328827.1"/>
    </source>
</evidence>
<feature type="compositionally biased region" description="Polar residues" evidence="2">
    <location>
        <begin position="1029"/>
        <end position="1048"/>
    </location>
</feature>
<evidence type="ECO:0008006" key="7">
    <source>
        <dbReference type="Google" id="ProtNLM"/>
    </source>
</evidence>
<dbReference type="InterPro" id="IPR007111">
    <property type="entry name" value="NACHT_NTPase"/>
</dbReference>
<reference evidence="5 6" key="1">
    <citation type="journal article" date="2020" name="ISME J.">
        <title>Uncovering the hidden diversity of litter-decomposition mechanisms in mushroom-forming fungi.</title>
        <authorList>
            <person name="Floudas D."/>
            <person name="Bentzer J."/>
            <person name="Ahren D."/>
            <person name="Johansson T."/>
            <person name="Persson P."/>
            <person name="Tunlid A."/>
        </authorList>
    </citation>
    <scope>NUCLEOTIDE SEQUENCE [LARGE SCALE GENOMIC DNA]</scope>
    <source>
        <strain evidence="5 6">CBS 101986</strain>
    </source>
</reference>
<dbReference type="Pfam" id="PF24883">
    <property type="entry name" value="NPHP3_N"/>
    <property type="match status" value="1"/>
</dbReference>
<evidence type="ECO:0000313" key="6">
    <source>
        <dbReference type="Proteomes" id="UP000567179"/>
    </source>
</evidence>
<dbReference type="GO" id="GO:0007165">
    <property type="term" value="P:signal transduction"/>
    <property type="evidence" value="ECO:0007669"/>
    <property type="project" value="InterPro"/>
</dbReference>
<dbReference type="SUPFAM" id="SSF52540">
    <property type="entry name" value="P-loop containing nucleoside triphosphate hydrolases"/>
    <property type="match status" value="1"/>
</dbReference>
<evidence type="ECO:0000256" key="2">
    <source>
        <dbReference type="SAM" id="MobiDB-lite"/>
    </source>
</evidence>
<dbReference type="InterPro" id="IPR056884">
    <property type="entry name" value="NPHP3-like_N"/>
</dbReference>
<evidence type="ECO:0000256" key="1">
    <source>
        <dbReference type="ARBA" id="ARBA00022737"/>
    </source>
</evidence>
<dbReference type="Gene3D" id="3.40.50.300">
    <property type="entry name" value="P-loop containing nucleotide triphosphate hydrolases"/>
    <property type="match status" value="1"/>
</dbReference>
<dbReference type="PROSITE" id="PS50837">
    <property type="entry name" value="NACHT"/>
    <property type="match status" value="1"/>
</dbReference>
<feature type="domain" description="NACHT" evidence="4">
    <location>
        <begin position="270"/>
        <end position="414"/>
    </location>
</feature>
<feature type="domain" description="Rho-GAP" evidence="3">
    <location>
        <begin position="914"/>
        <end position="1143"/>
    </location>
</feature>
<dbReference type="SUPFAM" id="SSF48350">
    <property type="entry name" value="GTPase activation domain, GAP"/>
    <property type="match status" value="1"/>
</dbReference>